<dbReference type="InterPro" id="IPR036412">
    <property type="entry name" value="HAD-like_sf"/>
</dbReference>
<dbReference type="AlphaFoldDB" id="A0A6G6WAA2"/>
<reference evidence="1 2" key="1">
    <citation type="submission" date="2020-02" db="EMBL/GenBank/DDBJ databases">
        <title>Full genome sequence of Nocardioides sp. R-3366.</title>
        <authorList>
            <person name="Im W.-T."/>
        </authorList>
    </citation>
    <scope>NUCLEOTIDE SEQUENCE [LARGE SCALE GENOMIC DNA]</scope>
    <source>
        <strain evidence="1 2">R-3366</strain>
    </source>
</reference>
<dbReference type="GO" id="GO:0006281">
    <property type="term" value="P:DNA repair"/>
    <property type="evidence" value="ECO:0007669"/>
    <property type="project" value="TreeGrafter"/>
</dbReference>
<proteinExistence type="predicted"/>
<dbReference type="PANTHER" id="PTHR43434">
    <property type="entry name" value="PHOSPHOGLYCOLATE PHOSPHATASE"/>
    <property type="match status" value="1"/>
</dbReference>
<dbReference type="RefSeq" id="WP_165229051.1">
    <property type="nucleotide sequence ID" value="NZ_CP049257.1"/>
</dbReference>
<keyword evidence="1" id="KW-0378">Hydrolase</keyword>
<dbReference type="KEGG" id="nano:G5V58_04255"/>
<dbReference type="EMBL" id="CP049257">
    <property type="protein sequence ID" value="QIG42087.1"/>
    <property type="molecule type" value="Genomic_DNA"/>
</dbReference>
<dbReference type="InterPro" id="IPR023214">
    <property type="entry name" value="HAD_sf"/>
</dbReference>
<evidence type="ECO:0000313" key="2">
    <source>
        <dbReference type="Proteomes" id="UP000502996"/>
    </source>
</evidence>
<dbReference type="GO" id="GO:0008967">
    <property type="term" value="F:phosphoglycolate phosphatase activity"/>
    <property type="evidence" value="ECO:0007669"/>
    <property type="project" value="TreeGrafter"/>
</dbReference>
<dbReference type="SUPFAM" id="SSF56784">
    <property type="entry name" value="HAD-like"/>
    <property type="match status" value="1"/>
</dbReference>
<protein>
    <submittedName>
        <fullName evidence="1">HAD family hydrolase</fullName>
    </submittedName>
</protein>
<dbReference type="SFLD" id="SFLDG01129">
    <property type="entry name" value="C1.5:_HAD__Beta-PGM__Phosphata"/>
    <property type="match status" value="1"/>
</dbReference>
<dbReference type="Pfam" id="PF00702">
    <property type="entry name" value="Hydrolase"/>
    <property type="match status" value="1"/>
</dbReference>
<dbReference type="Gene3D" id="3.40.50.1000">
    <property type="entry name" value="HAD superfamily/HAD-like"/>
    <property type="match status" value="1"/>
</dbReference>
<dbReference type="Gene3D" id="1.10.150.240">
    <property type="entry name" value="Putative phosphatase, domain 2"/>
    <property type="match status" value="1"/>
</dbReference>
<dbReference type="GO" id="GO:0005829">
    <property type="term" value="C:cytosol"/>
    <property type="evidence" value="ECO:0007669"/>
    <property type="project" value="TreeGrafter"/>
</dbReference>
<dbReference type="NCBIfam" id="TIGR01549">
    <property type="entry name" value="HAD-SF-IA-v1"/>
    <property type="match status" value="1"/>
</dbReference>
<evidence type="ECO:0000313" key="1">
    <source>
        <dbReference type="EMBL" id="QIG42087.1"/>
    </source>
</evidence>
<dbReference type="SFLD" id="SFLDS00003">
    <property type="entry name" value="Haloacid_Dehalogenase"/>
    <property type="match status" value="1"/>
</dbReference>
<keyword evidence="2" id="KW-1185">Reference proteome</keyword>
<dbReference type="PANTHER" id="PTHR43434:SF16">
    <property type="entry name" value="BLL8046 PROTEIN"/>
    <property type="match status" value="1"/>
</dbReference>
<accession>A0A6G6WAA2</accession>
<dbReference type="InterPro" id="IPR050155">
    <property type="entry name" value="HAD-like_hydrolase_sf"/>
</dbReference>
<dbReference type="InterPro" id="IPR006439">
    <property type="entry name" value="HAD-SF_hydro_IA"/>
</dbReference>
<name>A0A6G6WAA2_9ACTN</name>
<dbReference type="SFLD" id="SFLDG01135">
    <property type="entry name" value="C1.5.6:_HAD__Beta-PGM__Phospha"/>
    <property type="match status" value="1"/>
</dbReference>
<organism evidence="1 2">
    <name type="scientific">Nocardioides anomalus</name>
    <dbReference type="NCBI Taxonomy" id="2712223"/>
    <lineage>
        <taxon>Bacteria</taxon>
        <taxon>Bacillati</taxon>
        <taxon>Actinomycetota</taxon>
        <taxon>Actinomycetes</taxon>
        <taxon>Propionibacteriales</taxon>
        <taxon>Nocardioidaceae</taxon>
        <taxon>Nocardioides</taxon>
    </lineage>
</organism>
<dbReference type="InterPro" id="IPR023198">
    <property type="entry name" value="PGP-like_dom2"/>
</dbReference>
<sequence length="217" mass="23469">MTGTTVVLDVDGTLVDTNYHHVVCWARAFESVGVTVPLWRVHRAIGMGGDKLVPEVAGDDVEREHGEAIRERWEQEYDAVMSEVRLLPGAKELLAGLDERGVDVALASSAIPKHAEHGFDLLDAHDHADTATTAEDAEESKPDPQLVDIALERLGPDAACMIGDSVWDVEAARRAGVPAYGVLTGGTSRSELEEAGAVRVYRDAAELLEHLDDWLPS</sequence>
<gene>
    <name evidence="1" type="ORF">G5V58_04255</name>
</gene>
<dbReference type="Proteomes" id="UP000502996">
    <property type="component" value="Chromosome"/>
</dbReference>